<dbReference type="PANTHER" id="PTHR31441">
    <property type="entry name" value="FOLLICULIN FAMILY MEMBER"/>
    <property type="match status" value="1"/>
</dbReference>
<evidence type="ECO:0000256" key="5">
    <source>
        <dbReference type="ARBA" id="ARBA00004514"/>
    </source>
</evidence>
<dbReference type="OrthoDB" id="5599713at2759"/>
<evidence type="ECO:0000313" key="17">
    <source>
        <dbReference type="Proteomes" id="UP000504606"/>
    </source>
</evidence>
<comment type="subcellular location">
    <subcellularLocation>
        <location evidence="2">Cell projection</location>
        <location evidence="2">Cilium</location>
    </subcellularLocation>
    <subcellularLocation>
        <location evidence="4">Cytoplasm</location>
        <location evidence="4">Cytoskeleton</location>
        <location evidence="4">Microtubule organizing center</location>
        <location evidence="4">Centrosome</location>
    </subcellularLocation>
    <subcellularLocation>
        <location evidence="3">Cytoplasm</location>
        <location evidence="3">Cytoskeleton</location>
        <location evidence="3">Spindle</location>
    </subcellularLocation>
    <subcellularLocation>
        <location evidence="5">Cytoplasm</location>
        <location evidence="5">Cytosol</location>
    </subcellularLocation>
    <subcellularLocation>
        <location evidence="6">Lysosome membrane</location>
    </subcellularLocation>
    <subcellularLocation>
        <location evidence="1">Nucleus</location>
    </subcellularLocation>
</comment>
<keyword evidence="13" id="KW-0458">Lysosome</keyword>
<accession>A0A9C6XUU0</accession>
<feature type="domain" description="UDENN FLCN/SMCR8-type" evidence="16">
    <location>
        <begin position="58"/>
        <end position="505"/>
    </location>
</feature>
<organism evidence="17 18">
    <name type="scientific">Frankliniella occidentalis</name>
    <name type="common">Western flower thrips</name>
    <name type="synonym">Euthrips occidentalis</name>
    <dbReference type="NCBI Taxonomy" id="133901"/>
    <lineage>
        <taxon>Eukaryota</taxon>
        <taxon>Metazoa</taxon>
        <taxon>Ecdysozoa</taxon>
        <taxon>Arthropoda</taxon>
        <taxon>Hexapoda</taxon>
        <taxon>Insecta</taxon>
        <taxon>Pterygota</taxon>
        <taxon>Neoptera</taxon>
        <taxon>Paraneoptera</taxon>
        <taxon>Thysanoptera</taxon>
        <taxon>Terebrantia</taxon>
        <taxon>Thripoidea</taxon>
        <taxon>Thripidae</taxon>
        <taxon>Frankliniella</taxon>
    </lineage>
</organism>
<evidence type="ECO:0000256" key="3">
    <source>
        <dbReference type="ARBA" id="ARBA00004186"/>
    </source>
</evidence>
<comment type="similarity">
    <text evidence="7">Belongs to the folliculin family.</text>
</comment>
<dbReference type="GO" id="GO:0005765">
    <property type="term" value="C:lysosomal membrane"/>
    <property type="evidence" value="ECO:0007669"/>
    <property type="project" value="UniProtKB-SubCell"/>
</dbReference>
<dbReference type="InterPro" id="IPR044886">
    <property type="entry name" value="FLCN_DENN_C_sf"/>
</dbReference>
<dbReference type="PANTHER" id="PTHR31441:SF2">
    <property type="entry name" value="FOLLICULIN"/>
    <property type="match status" value="1"/>
</dbReference>
<keyword evidence="17" id="KW-1185">Reference proteome</keyword>
<evidence type="ECO:0000256" key="8">
    <source>
        <dbReference type="ARBA" id="ARBA00021824"/>
    </source>
</evidence>
<dbReference type="GO" id="GO:0000122">
    <property type="term" value="P:negative regulation of transcription by RNA polymerase II"/>
    <property type="evidence" value="ECO:0007669"/>
    <property type="project" value="TreeGrafter"/>
</dbReference>
<evidence type="ECO:0000259" key="16">
    <source>
        <dbReference type="PROSITE" id="PS51834"/>
    </source>
</evidence>
<keyword evidence="14" id="KW-0539">Nucleus</keyword>
<reference evidence="18" key="2">
    <citation type="submission" date="2025-08" db="UniProtKB">
        <authorList>
            <consortium name="RefSeq"/>
        </authorList>
    </citation>
    <scope>IDENTIFICATION</scope>
    <source>
        <tissue evidence="18">Whole organism</tissue>
    </source>
</reference>
<dbReference type="GO" id="GO:0005096">
    <property type="term" value="F:GTPase activator activity"/>
    <property type="evidence" value="ECO:0007669"/>
    <property type="project" value="UniProtKB-KW"/>
</dbReference>
<protein>
    <recommendedName>
        <fullName evidence="8">Folliculin</fullName>
    </recommendedName>
</protein>
<dbReference type="GO" id="GO:0005929">
    <property type="term" value="C:cilium"/>
    <property type="evidence" value="ECO:0007669"/>
    <property type="project" value="UniProtKB-SubCell"/>
</dbReference>
<dbReference type="GeneID" id="113204914"/>
<evidence type="ECO:0000256" key="10">
    <source>
        <dbReference type="ARBA" id="ARBA00022490"/>
    </source>
</evidence>
<reference evidence="18" key="1">
    <citation type="journal article" date="2018" name="Proc. Natl. Acad. Sci. U.S.A.">
        <title>Phylogenomics and the evolution of hemipteroid insects.</title>
        <authorList>
            <person name="Johnson K.P."/>
            <person name="Dietrich C.H."/>
            <person name="Friedrich F."/>
            <person name="Beutel R.G."/>
            <person name="Wipfler B."/>
            <person name="Peters R.S."/>
            <person name="Allen J.M."/>
            <person name="Petersen M."/>
            <person name="Donath A."/>
            <person name="Walden K.K."/>
            <person name="Kozlov A.M."/>
            <person name="Podsiadlowski L."/>
            <person name="Mayer C."/>
            <person name="Meusemann K."/>
            <person name="Vasilikopoulos A."/>
            <person name="Waterhouse R.M."/>
            <person name="Cameron S.L."/>
            <person name="Weirauch C."/>
            <person name="Swanson D.R."/>
            <person name="Percy D.M."/>
            <person name="Hardy N.B."/>
            <person name="Terry I."/>
            <person name="Liu S."/>
            <person name="Zhou X."/>
            <person name="Misof B."/>
            <person name="Robertson H.M."/>
            <person name="Yoshizawa K."/>
        </authorList>
    </citation>
    <scope>NUCLEOTIDE SEQUENCE</scope>
    <source>
        <tissue evidence="18">Whole organism</tissue>
    </source>
</reference>
<evidence type="ECO:0000256" key="15">
    <source>
        <dbReference type="ARBA" id="ARBA00023273"/>
    </source>
</evidence>
<dbReference type="Gene3D" id="1.10.10.1730">
    <property type="entry name" value="Folliculin"/>
    <property type="match status" value="1"/>
</dbReference>
<dbReference type="Pfam" id="PF11704">
    <property type="entry name" value="Folliculin"/>
    <property type="match status" value="1"/>
</dbReference>
<dbReference type="Gene3D" id="3.40.50.12430">
    <property type="match status" value="1"/>
</dbReference>
<dbReference type="InterPro" id="IPR037521">
    <property type="entry name" value="FLCN/SMCR8_DENN"/>
</dbReference>
<dbReference type="GO" id="GO:0005829">
    <property type="term" value="C:cytosol"/>
    <property type="evidence" value="ECO:0007669"/>
    <property type="project" value="UniProtKB-SubCell"/>
</dbReference>
<dbReference type="Pfam" id="PF16692">
    <property type="entry name" value="Folliculin_C"/>
    <property type="match status" value="1"/>
</dbReference>
<dbReference type="Proteomes" id="UP000504606">
    <property type="component" value="Unplaced"/>
</dbReference>
<gene>
    <name evidence="18" type="primary">LOC113204914</name>
</gene>
<dbReference type="GO" id="GO:0005819">
    <property type="term" value="C:spindle"/>
    <property type="evidence" value="ECO:0007669"/>
    <property type="project" value="UniProtKB-SubCell"/>
</dbReference>
<evidence type="ECO:0000256" key="13">
    <source>
        <dbReference type="ARBA" id="ARBA00023228"/>
    </source>
</evidence>
<evidence type="ECO:0000313" key="18">
    <source>
        <dbReference type="RefSeq" id="XP_052132179.1"/>
    </source>
</evidence>
<keyword evidence="12" id="KW-0206">Cytoskeleton</keyword>
<evidence type="ECO:0000256" key="1">
    <source>
        <dbReference type="ARBA" id="ARBA00004123"/>
    </source>
</evidence>
<dbReference type="AlphaFoldDB" id="A0A9C6XUU0"/>
<dbReference type="InterPro" id="IPR021713">
    <property type="entry name" value="Folliculin"/>
</dbReference>
<evidence type="ECO:0000256" key="4">
    <source>
        <dbReference type="ARBA" id="ARBA00004300"/>
    </source>
</evidence>
<keyword evidence="15" id="KW-0966">Cell projection</keyword>
<dbReference type="InterPro" id="IPR037520">
    <property type="entry name" value="Folliculin/SMCR8_longin"/>
</dbReference>
<dbReference type="GO" id="GO:0005813">
    <property type="term" value="C:centrosome"/>
    <property type="evidence" value="ECO:0007669"/>
    <property type="project" value="UniProtKB-SubCell"/>
</dbReference>
<dbReference type="PROSITE" id="PS51834">
    <property type="entry name" value="DENN_FLCN_SMCR8"/>
    <property type="match status" value="1"/>
</dbReference>
<evidence type="ECO:0000256" key="11">
    <source>
        <dbReference type="ARBA" id="ARBA00023136"/>
    </source>
</evidence>
<dbReference type="GO" id="GO:0005634">
    <property type="term" value="C:nucleus"/>
    <property type="evidence" value="ECO:0007669"/>
    <property type="project" value="UniProtKB-SubCell"/>
</dbReference>
<evidence type="ECO:0000256" key="6">
    <source>
        <dbReference type="ARBA" id="ARBA00004656"/>
    </source>
</evidence>
<keyword evidence="11" id="KW-0472">Membrane</keyword>
<evidence type="ECO:0000256" key="2">
    <source>
        <dbReference type="ARBA" id="ARBA00004138"/>
    </source>
</evidence>
<name>A0A9C6XUU0_FRAOC</name>
<keyword evidence="9" id="KW-0343">GTPase activation</keyword>
<dbReference type="KEGG" id="foc:113204914"/>
<evidence type="ECO:0000256" key="12">
    <source>
        <dbReference type="ARBA" id="ARBA00023212"/>
    </source>
</evidence>
<keyword evidence="10" id="KW-0963">Cytoplasm</keyword>
<evidence type="ECO:0000256" key="9">
    <source>
        <dbReference type="ARBA" id="ARBA00022468"/>
    </source>
</evidence>
<dbReference type="InterPro" id="IPR032035">
    <property type="entry name" value="Folliculin_DENN"/>
</dbReference>
<dbReference type="RefSeq" id="XP_052132179.1">
    <property type="nucleotide sequence ID" value="XM_052276219.1"/>
</dbReference>
<proteinExistence type="inferred from homology"/>
<evidence type="ECO:0000256" key="7">
    <source>
        <dbReference type="ARBA" id="ARBA00009987"/>
    </source>
</evidence>
<evidence type="ECO:0000256" key="14">
    <source>
        <dbReference type="ARBA" id="ARBA00023242"/>
    </source>
</evidence>
<dbReference type="GO" id="GO:1904263">
    <property type="term" value="P:positive regulation of TORC1 signaling"/>
    <property type="evidence" value="ECO:0007669"/>
    <property type="project" value="TreeGrafter"/>
</dbReference>
<sequence>MNAIISVCHFCELHGPSVLLSTQSTRSHKQANLKRNKFYGLPECLRTPGDATTSSCEACQSVSNNIFVTSDHDTQTSYISSQLPWQSETEALVRQACTRSLSCEVSQGKEGVLVFSDDLGVGGSRGCSVLSHTFLIRDSLARGFHRWFSITVLTRDRLLLLNVWPFLEKNISIFVSELQSAANKVYEAEQIARPQRALRLSNAYCADKSSRPLSELTGSPQVYAQLHLWFVWLLRNSATHLRETFPLLNWTLPFGPLEDSEEGFTFVSAKRDLHCTQTSPDNSNLVKYVVQTTGPSVNSLGMLRSLIGPTNFACVVFCLLVGRQVVVRGQPAVLVASILLTLKVLLPKGCARLIPFSSQYMSPIECNMLGIESRAAVPQPSPQVARLEVLLPPDCETPESLALLNQASQFTYHLKWPGQLPTKWPSYLAKLERAMQSDLLSESTLLLQIAALRMETLNAARVLHQVDFQDKKDSTDRKDKTALLQALGVNTSDSEVLSFWSKSCLSV</sequence>